<comment type="caution">
    <text evidence="8">Lacks conserved residue(s) required for the propagation of feature annotation.</text>
</comment>
<comment type="similarity">
    <text evidence="2 8">Belongs to the major facilitator superfamily. Bcr/CmlA family.</text>
</comment>
<dbReference type="PROSITE" id="PS50850">
    <property type="entry name" value="MFS"/>
    <property type="match status" value="1"/>
</dbReference>
<keyword evidence="6 8" id="KW-1133">Transmembrane helix</keyword>
<feature type="transmembrane region" description="Helical" evidence="8">
    <location>
        <begin position="340"/>
        <end position="361"/>
    </location>
</feature>
<dbReference type="EMBL" id="JBHRSL010000010">
    <property type="protein sequence ID" value="MFC3052452.1"/>
    <property type="molecule type" value="Genomic_DNA"/>
</dbReference>
<proteinExistence type="inferred from homology"/>
<feature type="transmembrane region" description="Helical" evidence="8">
    <location>
        <begin position="246"/>
        <end position="264"/>
    </location>
</feature>
<evidence type="ECO:0000256" key="8">
    <source>
        <dbReference type="RuleBase" id="RU365088"/>
    </source>
</evidence>
<protein>
    <recommendedName>
        <fullName evidence="8">Bcr/CflA family efflux transporter</fullName>
    </recommendedName>
</protein>
<dbReference type="PANTHER" id="PTHR23502">
    <property type="entry name" value="MAJOR FACILITATOR SUPERFAMILY"/>
    <property type="match status" value="1"/>
</dbReference>
<evidence type="ECO:0000256" key="7">
    <source>
        <dbReference type="ARBA" id="ARBA00023136"/>
    </source>
</evidence>
<keyword evidence="3 8" id="KW-0813">Transport</keyword>
<keyword evidence="11" id="KW-1185">Reference proteome</keyword>
<feature type="transmembrane region" description="Helical" evidence="8">
    <location>
        <begin position="44"/>
        <end position="61"/>
    </location>
</feature>
<evidence type="ECO:0000256" key="2">
    <source>
        <dbReference type="ARBA" id="ARBA00006236"/>
    </source>
</evidence>
<evidence type="ECO:0000256" key="1">
    <source>
        <dbReference type="ARBA" id="ARBA00004651"/>
    </source>
</evidence>
<comment type="caution">
    <text evidence="10">The sequence shown here is derived from an EMBL/GenBank/DDBJ whole genome shotgun (WGS) entry which is preliminary data.</text>
</comment>
<gene>
    <name evidence="10" type="ORF">ACFOKA_11120</name>
</gene>
<dbReference type="PANTHER" id="PTHR23502:SF132">
    <property type="entry name" value="POLYAMINE TRANSPORTER 2-RELATED"/>
    <property type="match status" value="1"/>
</dbReference>
<feature type="transmembrane region" description="Helical" evidence="8">
    <location>
        <begin position="161"/>
        <end position="180"/>
    </location>
</feature>
<feature type="transmembrane region" description="Helical" evidence="8">
    <location>
        <begin position="276"/>
        <end position="296"/>
    </location>
</feature>
<evidence type="ECO:0000256" key="3">
    <source>
        <dbReference type="ARBA" id="ARBA00022448"/>
    </source>
</evidence>
<keyword evidence="8" id="KW-0997">Cell inner membrane</keyword>
<dbReference type="Proteomes" id="UP001595444">
    <property type="component" value="Unassembled WGS sequence"/>
</dbReference>
<dbReference type="Pfam" id="PF07690">
    <property type="entry name" value="MFS_1"/>
    <property type="match status" value="1"/>
</dbReference>
<accession>A0ABV7D739</accession>
<reference evidence="11" key="1">
    <citation type="journal article" date="2019" name="Int. J. Syst. Evol. Microbiol.">
        <title>The Global Catalogue of Microorganisms (GCM) 10K type strain sequencing project: providing services to taxonomists for standard genome sequencing and annotation.</title>
        <authorList>
            <consortium name="The Broad Institute Genomics Platform"/>
            <consortium name="The Broad Institute Genome Sequencing Center for Infectious Disease"/>
            <person name="Wu L."/>
            <person name="Ma J."/>
        </authorList>
    </citation>
    <scope>NUCLEOTIDE SEQUENCE [LARGE SCALE GENOMIC DNA]</scope>
    <source>
        <strain evidence="11">KCTC 62164</strain>
    </source>
</reference>
<dbReference type="RefSeq" id="WP_228073633.1">
    <property type="nucleotide sequence ID" value="NZ_CP061205.1"/>
</dbReference>
<dbReference type="InterPro" id="IPR011701">
    <property type="entry name" value="MFS"/>
</dbReference>
<evidence type="ECO:0000256" key="6">
    <source>
        <dbReference type="ARBA" id="ARBA00022989"/>
    </source>
</evidence>
<evidence type="ECO:0000256" key="5">
    <source>
        <dbReference type="ARBA" id="ARBA00022692"/>
    </source>
</evidence>
<organism evidence="10 11">
    <name type="scientific">Kordiimonas pumila</name>
    <dbReference type="NCBI Taxonomy" id="2161677"/>
    <lineage>
        <taxon>Bacteria</taxon>
        <taxon>Pseudomonadati</taxon>
        <taxon>Pseudomonadota</taxon>
        <taxon>Alphaproteobacteria</taxon>
        <taxon>Kordiimonadales</taxon>
        <taxon>Kordiimonadaceae</taxon>
        <taxon>Kordiimonas</taxon>
    </lineage>
</organism>
<dbReference type="InterPro" id="IPR004812">
    <property type="entry name" value="Efflux_drug-R_Bcr/CmlA"/>
</dbReference>
<comment type="subcellular location">
    <subcellularLocation>
        <location evidence="8">Cell inner membrane</location>
        <topology evidence="8">Multi-pass membrane protein</topology>
    </subcellularLocation>
    <subcellularLocation>
        <location evidence="1">Cell membrane</location>
        <topology evidence="1">Multi-pass membrane protein</topology>
    </subcellularLocation>
</comment>
<feature type="domain" description="Major facilitator superfamily (MFS) profile" evidence="9">
    <location>
        <begin position="3"/>
        <end position="388"/>
    </location>
</feature>
<feature type="transmembrane region" description="Helical" evidence="8">
    <location>
        <begin position="302"/>
        <end position="328"/>
    </location>
</feature>
<dbReference type="InterPro" id="IPR020846">
    <property type="entry name" value="MFS_dom"/>
</dbReference>
<feature type="transmembrane region" description="Helical" evidence="8">
    <location>
        <begin position="73"/>
        <end position="91"/>
    </location>
</feature>
<keyword evidence="5 8" id="KW-0812">Transmembrane</keyword>
<dbReference type="Gene3D" id="1.20.1720.10">
    <property type="entry name" value="Multidrug resistance protein D"/>
    <property type="match status" value="1"/>
</dbReference>
<feature type="transmembrane region" description="Helical" evidence="8">
    <location>
        <begin position="367"/>
        <end position="387"/>
    </location>
</feature>
<keyword evidence="4" id="KW-1003">Cell membrane</keyword>
<evidence type="ECO:0000259" key="9">
    <source>
        <dbReference type="PROSITE" id="PS50850"/>
    </source>
</evidence>
<feature type="transmembrane region" description="Helical" evidence="8">
    <location>
        <begin position="130"/>
        <end position="155"/>
    </location>
</feature>
<dbReference type="NCBIfam" id="TIGR00710">
    <property type="entry name" value="efflux_Bcr_CflA"/>
    <property type="match status" value="1"/>
</dbReference>
<feature type="transmembrane region" description="Helical" evidence="8">
    <location>
        <begin position="209"/>
        <end position="234"/>
    </location>
</feature>
<dbReference type="CDD" id="cd17320">
    <property type="entry name" value="MFS_MdfA_MDR_like"/>
    <property type="match status" value="1"/>
</dbReference>
<evidence type="ECO:0000313" key="10">
    <source>
        <dbReference type="EMBL" id="MFC3052452.1"/>
    </source>
</evidence>
<dbReference type="InterPro" id="IPR036259">
    <property type="entry name" value="MFS_trans_sf"/>
</dbReference>
<name>A0ABV7D739_9PROT</name>
<dbReference type="SUPFAM" id="SSF103473">
    <property type="entry name" value="MFS general substrate transporter"/>
    <property type="match status" value="1"/>
</dbReference>
<evidence type="ECO:0000313" key="11">
    <source>
        <dbReference type="Proteomes" id="UP001595444"/>
    </source>
</evidence>
<evidence type="ECO:0000256" key="4">
    <source>
        <dbReference type="ARBA" id="ARBA00022475"/>
    </source>
</evidence>
<sequence>MPMLRAAFILGLLSAVGPFAIDMYLPAMPEISRDLNADVATVQLTLTIYFVFFGIAQLFYGPWADQAGRKKPLYFGIATFILASIGCAVAPTIEWLIVFRAGQGLGGAVLMVVPRAVIRDMHTGPEATKLMAMIMLVISVSPMLAPLAGSGLIAFGGWREIFWVLCIAAVLSLVLTNKALPETLAPTDRVRVNVKNLWHGGLSLFRDPIFMGLTLMGGFGFASFMIFIASAAFVYSGQFGLSPTEFSIAFAINAIGFFAASQLAGPLSERHGTSKVIMWGAIGFAGFSAALLYITVAGWTDLPILVAGLFCAFACLGLIIPTTMVMALDPHGDIAGLASSLGGALQMLTGGIMVVITGLFFDGTATPMVAAITLCATLSLLIALPTLRAIRPTRQGTV</sequence>
<keyword evidence="7 8" id="KW-0472">Membrane</keyword>